<sequence length="260" mass="28591">MKNTSSNSLPAGGTLLLLAFLTTAFAACRTAEIPVTDTLTNEATSYPVKGRQGFQIGQVLSFGEYRTSKVQRGWTKSYAIPFVVKFSGAREKLAFQQYGPGGRVADVALVSRFRETEFAPLKEYFSLSVKNKNYFAGGIELSGSKESWEFIVHNVDGGGNSFKNNTVGYVRSKVDQLQIDIVGIRELEGASPLLTMMDVYGYEFRMDGKTIGAVSTVNNGKVWLKNTLHPELKLVLASVSSGLMLRNSVREEAEQLSMNR</sequence>
<dbReference type="EMBL" id="WHLY01000002">
    <property type="protein sequence ID" value="MPR32259.1"/>
    <property type="molecule type" value="Genomic_DNA"/>
</dbReference>
<protein>
    <recommendedName>
        <fullName evidence="4">Lipoprotein</fullName>
    </recommendedName>
</protein>
<evidence type="ECO:0000313" key="3">
    <source>
        <dbReference type="Proteomes" id="UP000479293"/>
    </source>
</evidence>
<feature type="signal peptide" evidence="1">
    <location>
        <begin position="1"/>
        <end position="26"/>
    </location>
</feature>
<evidence type="ECO:0000256" key="1">
    <source>
        <dbReference type="SAM" id="SignalP"/>
    </source>
</evidence>
<proteinExistence type="predicted"/>
<evidence type="ECO:0008006" key="4">
    <source>
        <dbReference type="Google" id="ProtNLM"/>
    </source>
</evidence>
<reference evidence="2 3" key="1">
    <citation type="submission" date="2019-10" db="EMBL/GenBank/DDBJ databases">
        <title>Draft Genome Sequence of Cytophagaceae sp. SJW1-29.</title>
        <authorList>
            <person name="Choi A."/>
        </authorList>
    </citation>
    <scope>NUCLEOTIDE SEQUENCE [LARGE SCALE GENOMIC DNA]</scope>
    <source>
        <strain evidence="2 3">SJW1-29</strain>
    </source>
</reference>
<dbReference type="AlphaFoldDB" id="A0A7C9BMQ2"/>
<dbReference type="PROSITE" id="PS51257">
    <property type="entry name" value="PROKAR_LIPOPROTEIN"/>
    <property type="match status" value="1"/>
</dbReference>
<keyword evidence="3" id="KW-1185">Reference proteome</keyword>
<dbReference type="Proteomes" id="UP000479293">
    <property type="component" value="Unassembled WGS sequence"/>
</dbReference>
<feature type="chain" id="PRO_5028944247" description="Lipoprotein" evidence="1">
    <location>
        <begin position="27"/>
        <end position="260"/>
    </location>
</feature>
<dbReference type="RefSeq" id="WP_152756583.1">
    <property type="nucleotide sequence ID" value="NZ_WHLY01000002.1"/>
</dbReference>
<keyword evidence="1" id="KW-0732">Signal</keyword>
<accession>A0A7C9BMQ2</accession>
<comment type="caution">
    <text evidence="2">The sequence shown here is derived from an EMBL/GenBank/DDBJ whole genome shotgun (WGS) entry which is preliminary data.</text>
</comment>
<evidence type="ECO:0000313" key="2">
    <source>
        <dbReference type="EMBL" id="MPR32259.1"/>
    </source>
</evidence>
<gene>
    <name evidence="2" type="ORF">GBK04_02575</name>
</gene>
<name>A0A7C9BMQ2_9BACT</name>
<organism evidence="2 3">
    <name type="scientific">Salmonirosea aquatica</name>
    <dbReference type="NCBI Taxonomy" id="2654236"/>
    <lineage>
        <taxon>Bacteria</taxon>
        <taxon>Pseudomonadati</taxon>
        <taxon>Bacteroidota</taxon>
        <taxon>Cytophagia</taxon>
        <taxon>Cytophagales</taxon>
        <taxon>Spirosomataceae</taxon>
        <taxon>Salmonirosea</taxon>
    </lineage>
</organism>